<name>A0AAW9QL07_9BURK</name>
<dbReference type="PROSITE" id="PS50110">
    <property type="entry name" value="RESPONSE_REGULATORY"/>
    <property type="match status" value="1"/>
</dbReference>
<evidence type="ECO:0000256" key="1">
    <source>
        <dbReference type="PROSITE-ProRule" id="PRU00169"/>
    </source>
</evidence>
<evidence type="ECO:0000313" key="3">
    <source>
        <dbReference type="EMBL" id="MEF7616052.1"/>
    </source>
</evidence>
<dbReference type="PANTHER" id="PTHR44520">
    <property type="entry name" value="RESPONSE REGULATOR RCP1-RELATED"/>
    <property type="match status" value="1"/>
</dbReference>
<gene>
    <name evidence="3" type="ORF">V4F39_19210</name>
</gene>
<feature type="modified residue" description="4-aspartylphosphate" evidence="1">
    <location>
        <position position="69"/>
    </location>
</feature>
<accession>A0AAW9QL07</accession>
<evidence type="ECO:0000313" key="4">
    <source>
        <dbReference type="Proteomes" id="UP001336250"/>
    </source>
</evidence>
<dbReference type="Pfam" id="PF00072">
    <property type="entry name" value="Response_reg"/>
    <property type="match status" value="1"/>
</dbReference>
<proteinExistence type="predicted"/>
<keyword evidence="4" id="KW-1185">Reference proteome</keyword>
<dbReference type="RefSeq" id="WP_332291418.1">
    <property type="nucleotide sequence ID" value="NZ_JAZIBG010000036.1"/>
</dbReference>
<dbReference type="AlphaFoldDB" id="A0AAW9QL07"/>
<dbReference type="SUPFAM" id="SSF52172">
    <property type="entry name" value="CheY-like"/>
    <property type="match status" value="1"/>
</dbReference>
<dbReference type="Gene3D" id="3.40.50.2300">
    <property type="match status" value="1"/>
</dbReference>
<dbReference type="InterPro" id="IPR011006">
    <property type="entry name" value="CheY-like_superfamily"/>
</dbReference>
<dbReference type="GO" id="GO:0000160">
    <property type="term" value="P:phosphorelay signal transduction system"/>
    <property type="evidence" value="ECO:0007669"/>
    <property type="project" value="InterPro"/>
</dbReference>
<dbReference type="EMBL" id="JAZIBG010000036">
    <property type="protein sequence ID" value="MEF7616052.1"/>
    <property type="molecule type" value="Genomic_DNA"/>
</dbReference>
<organism evidence="3 4">
    <name type="scientific">Aquincola agrisoli</name>
    <dbReference type="NCBI Taxonomy" id="3119538"/>
    <lineage>
        <taxon>Bacteria</taxon>
        <taxon>Pseudomonadati</taxon>
        <taxon>Pseudomonadota</taxon>
        <taxon>Betaproteobacteria</taxon>
        <taxon>Burkholderiales</taxon>
        <taxon>Sphaerotilaceae</taxon>
        <taxon>Aquincola</taxon>
    </lineage>
</organism>
<dbReference type="Proteomes" id="UP001336250">
    <property type="component" value="Unassembled WGS sequence"/>
</dbReference>
<keyword evidence="1" id="KW-0597">Phosphoprotein</keyword>
<dbReference type="InterPro" id="IPR052893">
    <property type="entry name" value="TCS_response_regulator"/>
</dbReference>
<reference evidence="3 4" key="1">
    <citation type="submission" date="2024-02" db="EMBL/GenBank/DDBJ databases">
        <title>Genome sequence of Aquincola sp. MAHUQ-54.</title>
        <authorList>
            <person name="Huq M.A."/>
        </authorList>
    </citation>
    <scope>NUCLEOTIDE SEQUENCE [LARGE SCALE GENOMIC DNA]</scope>
    <source>
        <strain evidence="3 4">MAHUQ-54</strain>
    </source>
</reference>
<feature type="domain" description="Response regulatory" evidence="2">
    <location>
        <begin position="8"/>
        <end position="136"/>
    </location>
</feature>
<dbReference type="CDD" id="cd17557">
    <property type="entry name" value="REC_Rcp-like"/>
    <property type="match status" value="1"/>
</dbReference>
<protein>
    <submittedName>
        <fullName evidence="3">Response regulator</fullName>
    </submittedName>
</protein>
<evidence type="ECO:0000259" key="2">
    <source>
        <dbReference type="PROSITE" id="PS50110"/>
    </source>
</evidence>
<dbReference type="PANTHER" id="PTHR44520:SF1">
    <property type="entry name" value="TWO-COMPONENT SYSTEM REGULATORY PROTEIN"/>
    <property type="match status" value="1"/>
</dbReference>
<dbReference type="SMART" id="SM00448">
    <property type="entry name" value="REC"/>
    <property type="match status" value="1"/>
</dbReference>
<sequence>MSPSASIDLLIVEDDPLDLELTMRGLRQAPLVGGVHVAHDGQEAVDFMLGLGAYTLRRDAEPPRLVVLDVKLPKLSGFDVLARLRSNPATSIVPVVMLSSSQERNDVLRSYRLGANSYIVKPVEFERFVRALRYVGRYWLGLNQPPEGTGFVTQT</sequence>
<dbReference type="InterPro" id="IPR001789">
    <property type="entry name" value="Sig_transdc_resp-reg_receiver"/>
</dbReference>
<comment type="caution">
    <text evidence="3">The sequence shown here is derived from an EMBL/GenBank/DDBJ whole genome shotgun (WGS) entry which is preliminary data.</text>
</comment>